<sequence length="273" mass="30963">MSRIIWLASYPKSGNTWVRALLANYVLDRDNPVSINDLRGFTLSDTRPRYYDGLLDRPLPDLSESEIRALRPLALRQLADARPHDHFVKTHSQYTEFEGINLIEPEVTAGAIYIVRDPRDVAVSFAAHFGLAVDDAIERMADAGNLTTAGDFRMTTFLGSWDAHVASWTNQDEVPVCLVRYEDLLRAPEETFGKMLKVLGLPHAQDRISRAVANSAFETMKREERRDGFVERPPHMERFFRAGTAGGWRGVLTDAQIKQIERKFAPAMRQLGY</sequence>
<reference evidence="4" key="1">
    <citation type="submission" date="2022-08" db="EMBL/GenBank/DDBJ databases">
        <title>Nisaea acidiphila sp. nov., isolated from a marine algal debris and emended description of the genus Nisaea Urios et al. 2008.</title>
        <authorList>
            <person name="Kwon K."/>
        </authorList>
    </citation>
    <scope>NUCLEOTIDE SEQUENCE</scope>
    <source>
        <strain evidence="4">MEBiC11861</strain>
    </source>
</reference>
<keyword evidence="5" id="KW-1185">Reference proteome</keyword>
<dbReference type="InterPro" id="IPR000863">
    <property type="entry name" value="Sulfotransferase_dom"/>
</dbReference>
<dbReference type="Proteomes" id="UP001060336">
    <property type="component" value="Chromosome"/>
</dbReference>
<dbReference type="Pfam" id="PF00685">
    <property type="entry name" value="Sulfotransfer_1"/>
    <property type="match status" value="1"/>
</dbReference>
<evidence type="ECO:0000313" key="5">
    <source>
        <dbReference type="Proteomes" id="UP001060336"/>
    </source>
</evidence>
<name>A0A9J7ARQ0_9PROT</name>
<accession>A0A9J7ARQ0</accession>
<dbReference type="EMBL" id="CP102480">
    <property type="protein sequence ID" value="UUX49927.1"/>
    <property type="molecule type" value="Genomic_DNA"/>
</dbReference>
<dbReference type="AlphaFoldDB" id="A0A9J7ARQ0"/>
<evidence type="ECO:0000313" key="4">
    <source>
        <dbReference type="EMBL" id="UUX49927.1"/>
    </source>
</evidence>
<dbReference type="RefSeq" id="WP_257768838.1">
    <property type="nucleotide sequence ID" value="NZ_CP102480.1"/>
</dbReference>
<dbReference type="GO" id="GO:0008146">
    <property type="term" value="F:sulfotransferase activity"/>
    <property type="evidence" value="ECO:0007669"/>
    <property type="project" value="InterPro"/>
</dbReference>
<proteinExistence type="inferred from homology"/>
<dbReference type="InterPro" id="IPR027417">
    <property type="entry name" value="P-loop_NTPase"/>
</dbReference>
<dbReference type="PANTHER" id="PTHR11783">
    <property type="entry name" value="SULFOTRANSFERASE SULT"/>
    <property type="match status" value="1"/>
</dbReference>
<dbReference type="SUPFAM" id="SSF52540">
    <property type="entry name" value="P-loop containing nucleoside triphosphate hydrolases"/>
    <property type="match status" value="1"/>
</dbReference>
<evidence type="ECO:0000256" key="2">
    <source>
        <dbReference type="ARBA" id="ARBA00022679"/>
    </source>
</evidence>
<protein>
    <submittedName>
        <fullName evidence="4">Sulfotransferase domain-containing protein</fullName>
    </submittedName>
</protein>
<comment type="similarity">
    <text evidence="1">Belongs to the sulfotransferase 1 family.</text>
</comment>
<organism evidence="4 5">
    <name type="scientific">Nisaea acidiphila</name>
    <dbReference type="NCBI Taxonomy" id="1862145"/>
    <lineage>
        <taxon>Bacteria</taxon>
        <taxon>Pseudomonadati</taxon>
        <taxon>Pseudomonadota</taxon>
        <taxon>Alphaproteobacteria</taxon>
        <taxon>Rhodospirillales</taxon>
        <taxon>Thalassobaculaceae</taxon>
        <taxon>Nisaea</taxon>
    </lineage>
</organism>
<dbReference type="Gene3D" id="3.40.50.300">
    <property type="entry name" value="P-loop containing nucleotide triphosphate hydrolases"/>
    <property type="match status" value="1"/>
</dbReference>
<feature type="domain" description="Sulfotransferase" evidence="3">
    <location>
        <begin position="5"/>
        <end position="271"/>
    </location>
</feature>
<gene>
    <name evidence="4" type="ORF">NUH88_21375</name>
</gene>
<dbReference type="KEGG" id="naci:NUH88_21375"/>
<keyword evidence="2" id="KW-0808">Transferase</keyword>
<evidence type="ECO:0000259" key="3">
    <source>
        <dbReference type="Pfam" id="PF00685"/>
    </source>
</evidence>
<evidence type="ECO:0000256" key="1">
    <source>
        <dbReference type="ARBA" id="ARBA00005771"/>
    </source>
</evidence>